<proteinExistence type="predicted"/>
<accession>A0A6C0AVC7</accession>
<protein>
    <submittedName>
        <fullName evidence="2">Uncharacterized protein</fullName>
    </submittedName>
</protein>
<feature type="region of interest" description="Disordered" evidence="1">
    <location>
        <begin position="22"/>
        <end position="46"/>
    </location>
</feature>
<evidence type="ECO:0000256" key="1">
    <source>
        <dbReference type="SAM" id="MobiDB-lite"/>
    </source>
</evidence>
<sequence>MTKKTVLTGGKKRKTLKVKRTMLKKGKKRAAKTKKRGGRKSIRRGGAIGFPSRYYGAAHDTSTLTENAKLSTAKPFPANTTWNSFASVGPIDS</sequence>
<organism evidence="2">
    <name type="scientific">viral metagenome</name>
    <dbReference type="NCBI Taxonomy" id="1070528"/>
    <lineage>
        <taxon>unclassified sequences</taxon>
        <taxon>metagenomes</taxon>
        <taxon>organismal metagenomes</taxon>
    </lineage>
</organism>
<name>A0A6C0AVC7_9ZZZZ</name>
<evidence type="ECO:0000313" key="2">
    <source>
        <dbReference type="EMBL" id="QHS83708.1"/>
    </source>
</evidence>
<feature type="compositionally biased region" description="Basic residues" evidence="1">
    <location>
        <begin position="22"/>
        <end position="43"/>
    </location>
</feature>
<reference evidence="2" key="1">
    <citation type="journal article" date="2020" name="Nature">
        <title>Giant virus diversity and host interactions through global metagenomics.</title>
        <authorList>
            <person name="Schulz F."/>
            <person name="Roux S."/>
            <person name="Paez-Espino D."/>
            <person name="Jungbluth S."/>
            <person name="Walsh D.A."/>
            <person name="Denef V.J."/>
            <person name="McMahon K.D."/>
            <person name="Konstantinidis K.T."/>
            <person name="Eloe-Fadrosh E.A."/>
            <person name="Kyrpides N.C."/>
            <person name="Woyke T."/>
        </authorList>
    </citation>
    <scope>NUCLEOTIDE SEQUENCE</scope>
    <source>
        <strain evidence="2">GVMAG-S-ERX555961-36</strain>
    </source>
</reference>
<dbReference type="AlphaFoldDB" id="A0A6C0AVC7"/>
<dbReference type="EMBL" id="MN738762">
    <property type="protein sequence ID" value="QHS83708.1"/>
    <property type="molecule type" value="Genomic_DNA"/>
</dbReference>